<feature type="region of interest" description="Disordered" evidence="1">
    <location>
        <begin position="485"/>
        <end position="543"/>
    </location>
</feature>
<dbReference type="EMBL" id="PKSG01000671">
    <property type="protein sequence ID" value="POR33592.1"/>
    <property type="molecule type" value="Genomic_DNA"/>
</dbReference>
<dbReference type="STRING" id="94208.A0A2S4KTT6"/>
<feature type="compositionally biased region" description="Low complexity" evidence="1">
    <location>
        <begin position="122"/>
        <end position="150"/>
    </location>
</feature>
<reference evidence="3 4" key="1">
    <citation type="submission" date="2018-01" db="EMBL/GenBank/DDBJ databases">
        <title>Harnessing the power of phylogenomics to disentangle the directionality and signatures of interkingdom host jumping in the parasitic fungal genus Tolypocladium.</title>
        <authorList>
            <person name="Quandt C.A."/>
            <person name="Patterson W."/>
            <person name="Spatafora J.W."/>
        </authorList>
    </citation>
    <scope>NUCLEOTIDE SEQUENCE [LARGE SCALE GENOMIC DNA]</scope>
    <source>
        <strain evidence="3 4">NRBC 100945</strain>
    </source>
</reference>
<dbReference type="AlphaFoldDB" id="A0A2S4KTT6"/>
<sequence length="874" mass="94072">MSTSPPPLPERRVLHEQSPSERNKPQIRLVPYSPPRLSSDGGSVPAPSRPGPYAGCSPVSPPSCPAKARALARHGAGHDRGHDQEHDQDHGPRGQSCSSPLASCVDPSPSHPGPVADATVHATSNSSLNANKTAAAAFAQPSTTTLSQSPSPSPSLSPSPLHHSPSPSPSWRRPKKVISVNSDKTFSLLPQAGSAAGSLRSARLSSSVPSSSYDLSSSDVLGHDRPSSPLTPLLEQSPRQASPRSDDSGPASSSPWNYRFVGGLRKVHRSASVRSQALPAEASTSREPDQALAPLPPGTLPTYPLSVARPHAKQSFHSSQSSSTSSERSNYKTYAYRSPAVAAVGAIDRSAGVDCESLPPTSSHSNVHILGQSSSDQSVDDQRPGTGESEANYLILGDPSPSSSIIAGPKSRLRSEYSRESLLVPPLRPAKKDVLEQQQEPGLSTSRSRDSIRTGSLSSISSIIIEEATRSLFASAATVHMPGGILRQNSSRRPLNAGPAPQQHQWSSALSTVISESEGGSEGPSRSLSPLSGHGRHSSQAGGVSPLLHAFDEARTRSGLTIGESPECPPAAYCRIPNREQSHGTVRLIRDHDEHGDGLADLEEPHRPSRTRLQSFLSNYSSDRNLRSSGSSRSNSLNRSAIPAWARLYYGSGERRFLAAQPSSDSLFSEFNDGSQGGSFLSRSPSAERATPAIHSPRRRPREAAPRRRRREVDSEADYGIAPCPTMPVARVVKKQTSSIWSPHLRRDRRASRYSIWEPPSAVWSTDGSFRYRRNLQPVLFVAGFIFPFAWMVASFLPLPPRPQFEMVEGHHSTSHLDLRLEANHLMQGAVDARRYSRAQWWRNLNRAMAVVGIFVVGAVIALIVTGVKQRWGS</sequence>
<feature type="compositionally biased region" description="Basic and acidic residues" evidence="1">
    <location>
        <begin position="9"/>
        <end position="24"/>
    </location>
</feature>
<gene>
    <name evidence="3" type="ORF">TPAR_06223</name>
</gene>
<keyword evidence="2" id="KW-0812">Transmembrane</keyword>
<evidence type="ECO:0000313" key="3">
    <source>
        <dbReference type="EMBL" id="POR33592.1"/>
    </source>
</evidence>
<proteinExistence type="predicted"/>
<feature type="compositionally biased region" description="Polar residues" evidence="1">
    <location>
        <begin position="436"/>
        <end position="446"/>
    </location>
</feature>
<comment type="caution">
    <text evidence="3">The sequence shown here is derived from an EMBL/GenBank/DDBJ whole genome shotgun (WGS) entry which is preliminary data.</text>
</comment>
<accession>A0A2S4KTT6</accession>
<dbReference type="OrthoDB" id="4153178at2759"/>
<feature type="region of interest" description="Disordered" evidence="1">
    <location>
        <begin position="192"/>
        <end position="257"/>
    </location>
</feature>
<evidence type="ECO:0008006" key="5">
    <source>
        <dbReference type="Google" id="ProtNLM"/>
    </source>
</evidence>
<feature type="compositionally biased region" description="Polar residues" evidence="1">
    <location>
        <begin position="502"/>
        <end position="514"/>
    </location>
</feature>
<keyword evidence="2" id="KW-0472">Membrane</keyword>
<evidence type="ECO:0000313" key="4">
    <source>
        <dbReference type="Proteomes" id="UP000237481"/>
    </source>
</evidence>
<feature type="transmembrane region" description="Helical" evidence="2">
    <location>
        <begin position="779"/>
        <end position="799"/>
    </location>
</feature>
<feature type="region of interest" description="Disordered" evidence="1">
    <location>
        <begin position="669"/>
        <end position="717"/>
    </location>
</feature>
<evidence type="ECO:0000256" key="2">
    <source>
        <dbReference type="SAM" id="Phobius"/>
    </source>
</evidence>
<keyword evidence="2" id="KW-1133">Transmembrane helix</keyword>
<feature type="region of interest" description="Disordered" evidence="1">
    <location>
        <begin position="423"/>
        <end position="452"/>
    </location>
</feature>
<feature type="compositionally biased region" description="Low complexity" evidence="1">
    <location>
        <begin position="192"/>
        <end position="220"/>
    </location>
</feature>
<evidence type="ECO:0000256" key="1">
    <source>
        <dbReference type="SAM" id="MobiDB-lite"/>
    </source>
</evidence>
<feature type="compositionally biased region" description="Low complexity" evidence="1">
    <location>
        <begin position="315"/>
        <end position="328"/>
    </location>
</feature>
<feature type="transmembrane region" description="Helical" evidence="2">
    <location>
        <begin position="848"/>
        <end position="868"/>
    </location>
</feature>
<feature type="region of interest" description="Disordered" evidence="1">
    <location>
        <begin position="269"/>
        <end position="330"/>
    </location>
</feature>
<organism evidence="3 4">
    <name type="scientific">Tolypocladium paradoxum</name>
    <dbReference type="NCBI Taxonomy" id="94208"/>
    <lineage>
        <taxon>Eukaryota</taxon>
        <taxon>Fungi</taxon>
        <taxon>Dikarya</taxon>
        <taxon>Ascomycota</taxon>
        <taxon>Pezizomycotina</taxon>
        <taxon>Sordariomycetes</taxon>
        <taxon>Hypocreomycetidae</taxon>
        <taxon>Hypocreales</taxon>
        <taxon>Ophiocordycipitaceae</taxon>
        <taxon>Tolypocladium</taxon>
    </lineage>
</organism>
<name>A0A2S4KTT6_9HYPO</name>
<dbReference type="Proteomes" id="UP000237481">
    <property type="component" value="Unassembled WGS sequence"/>
</dbReference>
<feature type="compositionally biased region" description="Polar residues" evidence="1">
    <location>
        <begin position="669"/>
        <end position="685"/>
    </location>
</feature>
<feature type="region of interest" description="Disordered" evidence="1">
    <location>
        <begin position="1"/>
        <end position="177"/>
    </location>
</feature>
<protein>
    <recommendedName>
        <fullName evidence="5">Serine-rich protein</fullName>
    </recommendedName>
</protein>
<feature type="region of interest" description="Disordered" evidence="1">
    <location>
        <begin position="352"/>
        <end position="411"/>
    </location>
</feature>
<feature type="compositionally biased region" description="Basic and acidic residues" evidence="1">
    <location>
        <begin position="76"/>
        <end position="92"/>
    </location>
</feature>
<feature type="compositionally biased region" description="Low complexity" evidence="1">
    <location>
        <begin position="515"/>
        <end position="533"/>
    </location>
</feature>
<feature type="compositionally biased region" description="Basic and acidic residues" evidence="1">
    <location>
        <begin position="702"/>
        <end position="714"/>
    </location>
</feature>
<keyword evidence="4" id="KW-1185">Reference proteome</keyword>